<dbReference type="PANTHER" id="PTHR21240">
    <property type="entry name" value="2-AMINO-3-CARBOXYLMUCONATE-6-SEMIALDEHYDE DECARBOXYLASE"/>
    <property type="match status" value="1"/>
</dbReference>
<evidence type="ECO:0000256" key="1">
    <source>
        <dbReference type="ARBA" id="ARBA00023239"/>
    </source>
</evidence>
<proteinExistence type="predicted"/>
<dbReference type="Pfam" id="PF04909">
    <property type="entry name" value="Amidohydro_2"/>
    <property type="match status" value="1"/>
</dbReference>
<keyword evidence="1" id="KW-0456">Lyase</keyword>
<evidence type="ECO:0000313" key="4">
    <source>
        <dbReference type="Proteomes" id="UP001597229"/>
    </source>
</evidence>
<gene>
    <name evidence="3" type="ORF">ACFQ3F_00350</name>
</gene>
<dbReference type="Gene3D" id="3.20.20.140">
    <property type="entry name" value="Metal-dependent hydrolases"/>
    <property type="match status" value="1"/>
</dbReference>
<organism evidence="3 4">
    <name type="scientific">Nocardioides ginsengisoli</name>
    <dbReference type="NCBI Taxonomy" id="363868"/>
    <lineage>
        <taxon>Bacteria</taxon>
        <taxon>Bacillati</taxon>
        <taxon>Actinomycetota</taxon>
        <taxon>Actinomycetes</taxon>
        <taxon>Propionibacteriales</taxon>
        <taxon>Nocardioidaceae</taxon>
        <taxon>Nocardioides</taxon>
    </lineage>
</organism>
<protein>
    <submittedName>
        <fullName evidence="3">Amidohydrolase family protein</fullName>
    </submittedName>
</protein>
<dbReference type="SUPFAM" id="SSF51556">
    <property type="entry name" value="Metallo-dependent hydrolases"/>
    <property type="match status" value="1"/>
</dbReference>
<evidence type="ECO:0000313" key="3">
    <source>
        <dbReference type="EMBL" id="MFD1246225.1"/>
    </source>
</evidence>
<feature type="domain" description="Amidohydrolase-related" evidence="2">
    <location>
        <begin position="8"/>
        <end position="387"/>
    </location>
</feature>
<dbReference type="InterPro" id="IPR032466">
    <property type="entry name" value="Metal_Hydrolase"/>
</dbReference>
<evidence type="ECO:0000259" key="2">
    <source>
        <dbReference type="Pfam" id="PF04909"/>
    </source>
</evidence>
<dbReference type="EMBL" id="JBHTLX010000002">
    <property type="protein sequence ID" value="MFD1246225.1"/>
    <property type="molecule type" value="Genomic_DNA"/>
</dbReference>
<reference evidence="4" key="1">
    <citation type="journal article" date="2019" name="Int. J. Syst. Evol. Microbiol.">
        <title>The Global Catalogue of Microorganisms (GCM) 10K type strain sequencing project: providing services to taxonomists for standard genome sequencing and annotation.</title>
        <authorList>
            <consortium name="The Broad Institute Genomics Platform"/>
            <consortium name="The Broad Institute Genome Sequencing Center for Infectious Disease"/>
            <person name="Wu L."/>
            <person name="Ma J."/>
        </authorList>
    </citation>
    <scope>NUCLEOTIDE SEQUENCE [LARGE SCALE GENOMIC DNA]</scope>
    <source>
        <strain evidence="4">CCUG 52478</strain>
    </source>
</reference>
<dbReference type="PANTHER" id="PTHR21240:SF28">
    <property type="entry name" value="ISO-OROTATE DECARBOXYLASE (EUROFUNG)"/>
    <property type="match status" value="1"/>
</dbReference>
<accession>A0ABW3VUJ2</accession>
<dbReference type="Proteomes" id="UP001597229">
    <property type="component" value="Unassembled WGS sequence"/>
</dbReference>
<sequence>MGSKYRVIDTDTHLIEPPDLWTDRLPKSWGDDVLHVKWDDKTQSELWFFGDQPLKAAWQWANWGWEGRGEIHDGSGPTRQDEAHPATYDPKARVAFMDEQGFEMQVLYPNLAGFDWKPFVNHPNPEVAIAHLRAYNDFQLEWVRDYPGRFIPMMVVPYWDVKQTVAEIERLADSGFGGIVTTGAPHEHGQAPLGSRTWDPMWRACEEAGLSVSFHTASGDFRQLMERHEDDDVSGGALVVRDGPHIYLANANHVCDLLMSGIMHRFPTLQFASVESGIGWAPFVLEALDKRFEKNGVGTSHLDEFGGMLPSEFFQRQMSVNFWFEELEDFHIERLGLRSLLFETDFPHPTGYHRPTLDENIEMVMGGVSEEIRHQILWQNPANLYRRALEKQGVAVDTAIPV</sequence>
<keyword evidence="4" id="KW-1185">Reference proteome</keyword>
<dbReference type="RefSeq" id="WP_367921253.1">
    <property type="nucleotide sequence ID" value="NZ_BAABAC010000041.1"/>
</dbReference>
<dbReference type="InterPro" id="IPR006680">
    <property type="entry name" value="Amidohydro-rel"/>
</dbReference>
<name>A0ABW3VUJ2_9ACTN</name>
<dbReference type="InterPro" id="IPR032465">
    <property type="entry name" value="ACMSD"/>
</dbReference>
<comment type="caution">
    <text evidence="3">The sequence shown here is derived from an EMBL/GenBank/DDBJ whole genome shotgun (WGS) entry which is preliminary data.</text>
</comment>